<name>A0A6N7IS79_9FIRM</name>
<comment type="caution">
    <text evidence="2">The sequence shown here is derived from an EMBL/GenBank/DDBJ whole genome shotgun (WGS) entry which is preliminary data.</text>
</comment>
<gene>
    <name evidence="2" type="ORF">GFC01_12135</name>
</gene>
<evidence type="ECO:0000313" key="3">
    <source>
        <dbReference type="Proteomes" id="UP000441717"/>
    </source>
</evidence>
<accession>A0A6N7IS79</accession>
<feature type="region of interest" description="Disordered" evidence="1">
    <location>
        <begin position="42"/>
        <end position="74"/>
    </location>
</feature>
<organism evidence="2 3">
    <name type="scientific">Desulfofundulus thermobenzoicus</name>
    <dbReference type="NCBI Taxonomy" id="29376"/>
    <lineage>
        <taxon>Bacteria</taxon>
        <taxon>Bacillati</taxon>
        <taxon>Bacillota</taxon>
        <taxon>Clostridia</taxon>
        <taxon>Eubacteriales</taxon>
        <taxon>Peptococcaceae</taxon>
        <taxon>Desulfofundulus</taxon>
    </lineage>
</organism>
<sequence>MDWTFVDVADIPTPPEALELRERCMVEWMVSLFLAEMGASNLRQLSGPKSPESPGYPLKTRGKRGKSRPGSEAR</sequence>
<keyword evidence="3" id="KW-1185">Reference proteome</keyword>
<evidence type="ECO:0000256" key="1">
    <source>
        <dbReference type="SAM" id="MobiDB-lite"/>
    </source>
</evidence>
<protein>
    <submittedName>
        <fullName evidence="2">Uncharacterized protein</fullName>
    </submittedName>
</protein>
<dbReference type="Proteomes" id="UP000441717">
    <property type="component" value="Unassembled WGS sequence"/>
</dbReference>
<dbReference type="RefSeq" id="WP_152947416.1">
    <property type="nucleotide sequence ID" value="NZ_WHYR01000034.1"/>
</dbReference>
<evidence type="ECO:0000313" key="2">
    <source>
        <dbReference type="EMBL" id="MQL52995.1"/>
    </source>
</evidence>
<proteinExistence type="predicted"/>
<reference evidence="2 3" key="1">
    <citation type="submission" date="2019-10" db="EMBL/GenBank/DDBJ databases">
        <title>Comparative genomics of sulfur disproportionating microorganisms.</title>
        <authorList>
            <person name="Ward L.M."/>
            <person name="Bertran E."/>
            <person name="Johnston D."/>
        </authorList>
    </citation>
    <scope>NUCLEOTIDE SEQUENCE [LARGE SCALE GENOMIC DNA]</scope>
    <source>
        <strain evidence="2 3">DSM 14055</strain>
    </source>
</reference>
<dbReference type="EMBL" id="WHYR01000034">
    <property type="protein sequence ID" value="MQL52995.1"/>
    <property type="molecule type" value="Genomic_DNA"/>
</dbReference>
<dbReference type="AlphaFoldDB" id="A0A6N7IS79"/>